<protein>
    <submittedName>
        <fullName evidence="3">Septum formation initiator</fullName>
    </submittedName>
</protein>
<evidence type="ECO:0000313" key="4">
    <source>
        <dbReference type="Proteomes" id="UP000185511"/>
    </source>
</evidence>
<evidence type="ECO:0000256" key="2">
    <source>
        <dbReference type="SAM" id="Phobius"/>
    </source>
</evidence>
<feature type="region of interest" description="Disordered" evidence="1">
    <location>
        <begin position="1"/>
        <end position="32"/>
    </location>
</feature>
<keyword evidence="2" id="KW-0812">Transmembrane</keyword>
<dbReference type="EMBL" id="CP016076">
    <property type="protein sequence ID" value="APU12827.1"/>
    <property type="molecule type" value="Genomic_DNA"/>
</dbReference>
<dbReference type="InterPro" id="IPR007060">
    <property type="entry name" value="FtsL/DivIC"/>
</dbReference>
<evidence type="ECO:0000256" key="1">
    <source>
        <dbReference type="SAM" id="MobiDB-lite"/>
    </source>
</evidence>
<dbReference type="KEGG" id="acad:UA74_03735"/>
<proteinExistence type="predicted"/>
<dbReference type="AlphaFoldDB" id="A0AAC9LA39"/>
<feature type="transmembrane region" description="Helical" evidence="2">
    <location>
        <begin position="65"/>
        <end position="83"/>
    </location>
</feature>
<dbReference type="Pfam" id="PF04977">
    <property type="entry name" value="DivIC"/>
    <property type="match status" value="1"/>
</dbReference>
<dbReference type="Proteomes" id="UP000185511">
    <property type="component" value="Chromosome"/>
</dbReference>
<feature type="region of interest" description="Disordered" evidence="1">
    <location>
        <begin position="145"/>
        <end position="168"/>
    </location>
</feature>
<name>A0AAC9LA39_9PSEU</name>
<keyword evidence="4" id="KW-1185">Reference proteome</keyword>
<feature type="compositionally biased region" description="Basic and acidic residues" evidence="1">
    <location>
        <begin position="1"/>
        <end position="13"/>
    </location>
</feature>
<gene>
    <name evidence="3" type="ORF">UA74_03735</name>
</gene>
<accession>A0AAC9LA39</accession>
<organism evidence="3 4">
    <name type="scientific">Actinoalloteichus fjordicus</name>
    <dbReference type="NCBI Taxonomy" id="1612552"/>
    <lineage>
        <taxon>Bacteria</taxon>
        <taxon>Bacillati</taxon>
        <taxon>Actinomycetota</taxon>
        <taxon>Actinomycetes</taxon>
        <taxon>Pseudonocardiales</taxon>
        <taxon>Pseudonocardiaceae</taxon>
        <taxon>Actinoalloteichus</taxon>
    </lineage>
</organism>
<evidence type="ECO:0000313" key="3">
    <source>
        <dbReference type="EMBL" id="APU12827.1"/>
    </source>
</evidence>
<keyword evidence="2" id="KW-1133">Transmembrane helix</keyword>
<keyword evidence="2" id="KW-0472">Membrane</keyword>
<reference evidence="4" key="1">
    <citation type="submission" date="2016-06" db="EMBL/GenBank/DDBJ databases">
        <title>Complete genome sequence of Actinoalloteichus fjordicus DSM 46855 (=ADI127-17), type strain of the new species Actinoalloteichus fjordicus.</title>
        <authorList>
            <person name="Ruckert C."/>
            <person name="Nouioui I."/>
            <person name="Willmese J."/>
            <person name="van Wezel G."/>
            <person name="Klenk H.-P."/>
            <person name="Kalinowski J."/>
            <person name="Zotchev S.B."/>
        </authorList>
    </citation>
    <scope>NUCLEOTIDE SEQUENCE [LARGE SCALE GENOMIC DNA]</scope>
    <source>
        <strain evidence="4">ADI127-7</strain>
    </source>
</reference>
<sequence length="181" mass="20655">MARRERDRPRGRGESPPARSADRARRTTRNRQVNIASTLRRRVRRRVSRRTGTGGAFGLASTRRAAILALVVCALALSVAVPLRTYFTQQAEMTEAAELRGRLEQERGELEQRRDQLSDPAHIEAEARRRLRYVRPGETPYIVQLPAEQREQAADSADQQPEQQDAPWFARLWRSITGGEE</sequence>